<protein>
    <submittedName>
        <fullName evidence="2">RHTO0S04e10044g1_1</fullName>
    </submittedName>
</protein>
<proteinExistence type="predicted"/>
<reference evidence="2" key="1">
    <citation type="journal article" date="2014" name="Genome Announc.">
        <title>Draft genome sequence of Rhodosporidium toruloides CECT1137, an oleaginous yeast of biotechnological interest.</title>
        <authorList>
            <person name="Morin N."/>
            <person name="Calcas X."/>
            <person name="Devillers H."/>
            <person name="Durrens P."/>
            <person name="Sherman D.J."/>
            <person name="Nicaud J.-M."/>
            <person name="Neuveglise C."/>
        </authorList>
    </citation>
    <scope>NUCLEOTIDE SEQUENCE</scope>
    <source>
        <strain evidence="2">CECT1137</strain>
    </source>
</reference>
<keyword evidence="1" id="KW-0732">Signal</keyword>
<organism evidence="2">
    <name type="scientific">Rhodotorula toruloides</name>
    <name type="common">Yeast</name>
    <name type="synonym">Rhodosporidium toruloides</name>
    <dbReference type="NCBI Taxonomy" id="5286"/>
    <lineage>
        <taxon>Eukaryota</taxon>
        <taxon>Fungi</taxon>
        <taxon>Dikarya</taxon>
        <taxon>Basidiomycota</taxon>
        <taxon>Pucciniomycotina</taxon>
        <taxon>Microbotryomycetes</taxon>
        <taxon>Sporidiobolales</taxon>
        <taxon>Sporidiobolaceae</taxon>
        <taxon>Rhodotorula</taxon>
    </lineage>
</organism>
<feature type="signal peptide" evidence="1">
    <location>
        <begin position="1"/>
        <end position="18"/>
    </location>
</feature>
<evidence type="ECO:0000256" key="1">
    <source>
        <dbReference type="SAM" id="SignalP"/>
    </source>
</evidence>
<sequence length="188" mass="17449">MRSVTFVTPLLLALSATAQSPDTAAIAAEATSALAGIDTASAAAAATSLLGQASGGLADGISAVESFANGASIPTAVASFTSQYGSQIQGLVSSAVANPAGAASSAEALLNSAMGNADVSSFLAANPTLSALAGQATSLLGSGAGSTAGSGNAGSVDTQNTNGAGGKWVGMGSAALLGGTVGVAVVLM</sequence>
<gene>
    <name evidence="2" type="ORF">RHTO0S_04e10044g</name>
</gene>
<feature type="chain" id="PRO_5001598209" evidence="1">
    <location>
        <begin position="19"/>
        <end position="188"/>
    </location>
</feature>
<evidence type="ECO:0000313" key="2">
    <source>
        <dbReference type="EMBL" id="CDR39815.1"/>
    </source>
</evidence>
<dbReference type="AlphaFoldDB" id="A0A061AQG8"/>
<name>A0A061AQG8_RHOTO</name>
<dbReference type="EMBL" id="LK052939">
    <property type="protein sequence ID" value="CDR39815.1"/>
    <property type="molecule type" value="Genomic_DNA"/>
</dbReference>
<accession>A0A061AQG8</accession>